<evidence type="ECO:0000256" key="1">
    <source>
        <dbReference type="ARBA" id="ARBA00023242"/>
    </source>
</evidence>
<dbReference type="GeneID" id="9681762"/>
<dbReference type="STRING" id="564608.C1ML63"/>
<gene>
    <name evidence="3" type="ORF">MICPUCDRAFT_55590</name>
</gene>
<name>C1ML63_MICPC</name>
<protein>
    <submittedName>
        <fullName evidence="3">Predicted protein</fullName>
    </submittedName>
</protein>
<organism evidence="4">
    <name type="scientific">Micromonas pusilla (strain CCMP1545)</name>
    <name type="common">Picoplanktonic green alga</name>
    <dbReference type="NCBI Taxonomy" id="564608"/>
    <lineage>
        <taxon>Eukaryota</taxon>
        <taxon>Viridiplantae</taxon>
        <taxon>Chlorophyta</taxon>
        <taxon>Mamiellophyceae</taxon>
        <taxon>Mamiellales</taxon>
        <taxon>Mamiellaceae</taxon>
        <taxon>Micromonas</taxon>
    </lineage>
</organism>
<reference evidence="3 4" key="1">
    <citation type="journal article" date="2009" name="Science">
        <title>Green evolution and dynamic adaptations revealed by genomes of the marine picoeukaryotes Micromonas.</title>
        <authorList>
            <person name="Worden A.Z."/>
            <person name="Lee J.H."/>
            <person name="Mock T."/>
            <person name="Rouze P."/>
            <person name="Simmons M.P."/>
            <person name="Aerts A.L."/>
            <person name="Allen A.E."/>
            <person name="Cuvelier M.L."/>
            <person name="Derelle E."/>
            <person name="Everett M.V."/>
            <person name="Foulon E."/>
            <person name="Grimwood J."/>
            <person name="Gundlach H."/>
            <person name="Henrissat B."/>
            <person name="Napoli C."/>
            <person name="McDonald S.M."/>
            <person name="Parker M.S."/>
            <person name="Rombauts S."/>
            <person name="Salamov A."/>
            <person name="Von Dassow P."/>
            <person name="Badger J.H."/>
            <person name="Coutinho P.M."/>
            <person name="Demir E."/>
            <person name="Dubchak I."/>
            <person name="Gentemann C."/>
            <person name="Eikrem W."/>
            <person name="Gready J.E."/>
            <person name="John U."/>
            <person name="Lanier W."/>
            <person name="Lindquist E.A."/>
            <person name="Lucas S."/>
            <person name="Mayer K.F."/>
            <person name="Moreau H."/>
            <person name="Not F."/>
            <person name="Otillar R."/>
            <person name="Panaud O."/>
            <person name="Pangilinan J."/>
            <person name="Paulsen I."/>
            <person name="Piegu B."/>
            <person name="Poliakov A."/>
            <person name="Robbens S."/>
            <person name="Schmutz J."/>
            <person name="Toulza E."/>
            <person name="Wyss T."/>
            <person name="Zelensky A."/>
            <person name="Zhou K."/>
            <person name="Armbrust E.V."/>
            <person name="Bhattacharya D."/>
            <person name="Goodenough U.W."/>
            <person name="Van de Peer Y."/>
            <person name="Grigoriev I.V."/>
        </authorList>
    </citation>
    <scope>NUCLEOTIDE SEQUENCE [LARGE SCALE GENOMIC DNA]</scope>
    <source>
        <strain evidence="3 4">CCMP1545</strain>
    </source>
</reference>
<dbReference type="SMART" id="SM00717">
    <property type="entry name" value="SANT"/>
    <property type="match status" value="1"/>
</dbReference>
<dbReference type="KEGG" id="mpp:MICPUCDRAFT_55590"/>
<dbReference type="Proteomes" id="UP000001876">
    <property type="component" value="Unassembled WGS sequence"/>
</dbReference>
<dbReference type="CDD" id="cd11660">
    <property type="entry name" value="SANT_TRF"/>
    <property type="match status" value="1"/>
</dbReference>
<proteinExistence type="predicted"/>
<dbReference type="SUPFAM" id="SSF46689">
    <property type="entry name" value="Homeodomain-like"/>
    <property type="match status" value="1"/>
</dbReference>
<dbReference type="EMBL" id="GG663736">
    <property type="protein sequence ID" value="EEH59495.1"/>
    <property type="molecule type" value="Genomic_DNA"/>
</dbReference>
<dbReference type="PANTHER" id="PTHR46734:SF1">
    <property type="entry name" value="TELOMERIC REPEAT-BINDING FACTOR 1"/>
    <property type="match status" value="1"/>
</dbReference>
<dbReference type="InterPro" id="IPR009057">
    <property type="entry name" value="Homeodomain-like_sf"/>
</dbReference>
<dbReference type="Pfam" id="PF00249">
    <property type="entry name" value="Myb_DNA-binding"/>
    <property type="match status" value="1"/>
</dbReference>
<dbReference type="InterPro" id="IPR001005">
    <property type="entry name" value="SANT/Myb"/>
</dbReference>
<evidence type="ECO:0000313" key="4">
    <source>
        <dbReference type="Proteomes" id="UP000001876"/>
    </source>
</evidence>
<sequence length="257" mass="28945">MSTPAEVNNANYDYSFENDEDPTVNCTITIRWDGNDMPLRVPQTTCTNTRIKDIISLKTCGRLLPNRMHLSYNGVEVGLHPPGTLISDLGVGVDSALLTLTILPEVSTSTHISRRVDMPAILPLHKITNSFKNVKRKRVRAQGNNERFTREEAEALVTGVSSYGIGNWVIILKQHFKNSARSSVDLKDKWRNMCAAAFRPHGFKFRVSYFTPDFLAKVRSVQAEAEQRSRLMAKSQELELRDKKNARLAKLAELTSV</sequence>
<dbReference type="PROSITE" id="PS50090">
    <property type="entry name" value="MYB_LIKE"/>
    <property type="match status" value="1"/>
</dbReference>
<evidence type="ECO:0000259" key="2">
    <source>
        <dbReference type="PROSITE" id="PS50090"/>
    </source>
</evidence>
<keyword evidence="4" id="KW-1185">Reference proteome</keyword>
<keyword evidence="1" id="KW-0539">Nucleus</keyword>
<dbReference type="eggNOG" id="ENOG502T1WK">
    <property type="taxonomic scope" value="Eukaryota"/>
</dbReference>
<dbReference type="Gene3D" id="1.10.246.220">
    <property type="match status" value="1"/>
</dbReference>
<accession>C1ML63</accession>
<dbReference type="RefSeq" id="XP_003056119.1">
    <property type="nucleotide sequence ID" value="XM_003056073.1"/>
</dbReference>
<dbReference type="AlphaFoldDB" id="C1ML63"/>
<evidence type="ECO:0000313" key="3">
    <source>
        <dbReference type="EMBL" id="EEH59495.1"/>
    </source>
</evidence>
<dbReference type="PANTHER" id="PTHR46734">
    <property type="entry name" value="TELOMERIC REPEAT-BINDING FACTOR 1 TERF1"/>
    <property type="match status" value="1"/>
</dbReference>
<dbReference type="InterPro" id="IPR052450">
    <property type="entry name" value="TRBD-Containing_Protein"/>
</dbReference>
<dbReference type="OrthoDB" id="608866at2759"/>
<feature type="domain" description="Myb-like" evidence="2">
    <location>
        <begin position="140"/>
        <end position="194"/>
    </location>
</feature>